<dbReference type="InterPro" id="IPR051457">
    <property type="entry name" value="2-oxoacid:Fd_oxidoreductase"/>
</dbReference>
<evidence type="ECO:0000313" key="5">
    <source>
        <dbReference type="Proteomes" id="UP000754563"/>
    </source>
</evidence>
<evidence type="ECO:0008006" key="6">
    <source>
        <dbReference type="Google" id="ProtNLM"/>
    </source>
</evidence>
<gene>
    <name evidence="4" type="ORF">KC717_02515</name>
</gene>
<keyword evidence="1" id="KW-0560">Oxidoreductase</keyword>
<dbReference type="PANTHER" id="PTHR48084:SF4">
    <property type="entry name" value="2-OXOGLUTARATE OXIDOREDUCTASE SUBUNIT KORB"/>
    <property type="match status" value="1"/>
</dbReference>
<feature type="domain" description="Pyruvate ferredoxin oxidoreductase beta subunit C-terminal" evidence="3">
    <location>
        <begin position="206"/>
        <end position="264"/>
    </location>
</feature>
<dbReference type="Proteomes" id="UP000754563">
    <property type="component" value="Unassembled WGS sequence"/>
</dbReference>
<name>A0A955RK74_9BACT</name>
<sequence length="295" mass="32492">MSNCNNCTTKYSDYFSDELYTWCTACGNYGIHAAVKRALVAENVAPKDTLLCFDVGCHGNGSDKIGGYAVHGLHGRIIAFASGAAMANQNIEVIAFGGDGGTLSEGIGHLVHAVRSNYNMTFILHNNRNYGLTTGQASTTTPQDTPMHASPDGVTATVINPVDFVLSLEPTFVARSFSGYVPHMTEVIRAGMRHTGFSFIEILQDCPTYNKATPHEWYMERVYDVTKDSHYDRFSLADARRVASISNDKIATGVLFQNLNKKDFLSKQLNRKAYTTQLVDEVQKSSVDEFTQAFR</sequence>
<dbReference type="AlphaFoldDB" id="A0A955RK74"/>
<dbReference type="InterPro" id="IPR032686">
    <property type="entry name" value="PFO_beta_C"/>
</dbReference>
<dbReference type="InterPro" id="IPR011766">
    <property type="entry name" value="TPP_enzyme_TPP-bd"/>
</dbReference>
<dbReference type="SUPFAM" id="SSF52518">
    <property type="entry name" value="Thiamin diphosphate-binding fold (THDP-binding)"/>
    <property type="match status" value="1"/>
</dbReference>
<proteinExistence type="predicted"/>
<reference evidence="4" key="1">
    <citation type="submission" date="2020-04" db="EMBL/GenBank/DDBJ databases">
        <authorList>
            <person name="Zhang T."/>
        </authorList>
    </citation>
    <scope>NUCLEOTIDE SEQUENCE</scope>
    <source>
        <strain evidence="4">HKST-UBA11</strain>
    </source>
</reference>
<evidence type="ECO:0000259" key="3">
    <source>
        <dbReference type="Pfam" id="PF12367"/>
    </source>
</evidence>
<feature type="domain" description="Thiamine pyrophosphate enzyme TPP-binding" evidence="2">
    <location>
        <begin position="54"/>
        <end position="202"/>
    </location>
</feature>
<evidence type="ECO:0000313" key="4">
    <source>
        <dbReference type="EMBL" id="MCA9385496.1"/>
    </source>
</evidence>
<accession>A0A955RK74</accession>
<evidence type="ECO:0000256" key="1">
    <source>
        <dbReference type="ARBA" id="ARBA00023002"/>
    </source>
</evidence>
<dbReference type="PANTHER" id="PTHR48084">
    <property type="entry name" value="2-OXOGLUTARATE OXIDOREDUCTASE SUBUNIT KORB-RELATED"/>
    <property type="match status" value="1"/>
</dbReference>
<protein>
    <recommendedName>
        <fullName evidence="6">2-oxoacid:ferredoxin oxidoreductase subunit beta</fullName>
    </recommendedName>
</protein>
<dbReference type="GO" id="GO:0030976">
    <property type="term" value="F:thiamine pyrophosphate binding"/>
    <property type="evidence" value="ECO:0007669"/>
    <property type="project" value="InterPro"/>
</dbReference>
<dbReference type="GO" id="GO:0016625">
    <property type="term" value="F:oxidoreductase activity, acting on the aldehyde or oxo group of donors, iron-sulfur protein as acceptor"/>
    <property type="evidence" value="ECO:0007669"/>
    <property type="project" value="UniProtKB-ARBA"/>
</dbReference>
<comment type="caution">
    <text evidence="4">The sequence shown here is derived from an EMBL/GenBank/DDBJ whole genome shotgun (WGS) entry which is preliminary data.</text>
</comment>
<evidence type="ECO:0000259" key="2">
    <source>
        <dbReference type="Pfam" id="PF02775"/>
    </source>
</evidence>
<dbReference type="Gene3D" id="3.40.50.970">
    <property type="match status" value="1"/>
</dbReference>
<dbReference type="GO" id="GO:0045333">
    <property type="term" value="P:cellular respiration"/>
    <property type="evidence" value="ECO:0007669"/>
    <property type="project" value="UniProtKB-ARBA"/>
</dbReference>
<reference evidence="4" key="2">
    <citation type="journal article" date="2021" name="Microbiome">
        <title>Successional dynamics and alternative stable states in a saline activated sludge microbial community over 9 years.</title>
        <authorList>
            <person name="Wang Y."/>
            <person name="Ye J."/>
            <person name="Ju F."/>
            <person name="Liu L."/>
            <person name="Boyd J.A."/>
            <person name="Deng Y."/>
            <person name="Parks D.H."/>
            <person name="Jiang X."/>
            <person name="Yin X."/>
            <person name="Woodcroft B.J."/>
            <person name="Tyson G.W."/>
            <person name="Hugenholtz P."/>
            <person name="Polz M.F."/>
            <person name="Zhang T."/>
        </authorList>
    </citation>
    <scope>NUCLEOTIDE SEQUENCE</scope>
    <source>
        <strain evidence="4">HKST-UBA11</strain>
    </source>
</reference>
<dbReference type="Pfam" id="PF02775">
    <property type="entry name" value="TPP_enzyme_C"/>
    <property type="match status" value="1"/>
</dbReference>
<dbReference type="Pfam" id="PF12367">
    <property type="entry name" value="PFO_beta_C"/>
    <property type="match status" value="1"/>
</dbReference>
<organism evidence="4 5">
    <name type="scientific">Candidatus Dojkabacteria bacterium</name>
    <dbReference type="NCBI Taxonomy" id="2099670"/>
    <lineage>
        <taxon>Bacteria</taxon>
        <taxon>Candidatus Dojkabacteria</taxon>
    </lineage>
</organism>
<dbReference type="EMBL" id="JAGQLH010000023">
    <property type="protein sequence ID" value="MCA9385496.1"/>
    <property type="molecule type" value="Genomic_DNA"/>
</dbReference>
<dbReference type="InterPro" id="IPR029061">
    <property type="entry name" value="THDP-binding"/>
</dbReference>